<proteinExistence type="predicted"/>
<dbReference type="STRING" id="695939.SAMN00790413_03584"/>
<evidence type="ECO:0000313" key="1">
    <source>
        <dbReference type="EMBL" id="SMB85880.1"/>
    </source>
</evidence>
<protein>
    <submittedName>
        <fullName evidence="1">Uncharacterized protein</fullName>
    </submittedName>
</protein>
<accession>A0A1W1UY42</accession>
<gene>
    <name evidence="1" type="ORF">SAMN00790413_03584</name>
</gene>
<organism evidence="1 2">
    <name type="scientific">Deinococcus hopiensis KR-140</name>
    <dbReference type="NCBI Taxonomy" id="695939"/>
    <lineage>
        <taxon>Bacteria</taxon>
        <taxon>Thermotogati</taxon>
        <taxon>Deinococcota</taxon>
        <taxon>Deinococci</taxon>
        <taxon>Deinococcales</taxon>
        <taxon>Deinococcaceae</taxon>
        <taxon>Deinococcus</taxon>
    </lineage>
</organism>
<name>A0A1W1UY42_9DEIO</name>
<keyword evidence="2" id="KW-1185">Reference proteome</keyword>
<dbReference type="Proteomes" id="UP000192582">
    <property type="component" value="Unassembled WGS sequence"/>
</dbReference>
<dbReference type="RefSeq" id="WP_084047501.1">
    <property type="nucleotide sequence ID" value="NZ_FWWU01000008.1"/>
</dbReference>
<dbReference type="EMBL" id="FWWU01000008">
    <property type="protein sequence ID" value="SMB85880.1"/>
    <property type="molecule type" value="Genomic_DNA"/>
</dbReference>
<sequence length="113" mass="12491">MHPEPQTVPHLPTSVATTLQTSIRTSLKDLARQSTPANERLTAQYQAILAALHQHQPLTPEQLRLLQRSLWSTQALAETGCPIEGRLSRHDLDQAHATLHLHMNGASARQLVA</sequence>
<dbReference type="AlphaFoldDB" id="A0A1W1UY42"/>
<evidence type="ECO:0000313" key="2">
    <source>
        <dbReference type="Proteomes" id="UP000192582"/>
    </source>
</evidence>
<reference evidence="1 2" key="1">
    <citation type="submission" date="2017-04" db="EMBL/GenBank/DDBJ databases">
        <authorList>
            <person name="Afonso C.L."/>
            <person name="Miller P.J."/>
            <person name="Scott M.A."/>
            <person name="Spackman E."/>
            <person name="Goraichik I."/>
            <person name="Dimitrov K.M."/>
            <person name="Suarez D.L."/>
            <person name="Swayne D.E."/>
        </authorList>
    </citation>
    <scope>NUCLEOTIDE SEQUENCE [LARGE SCALE GENOMIC DNA]</scope>
    <source>
        <strain evidence="1 2">KR-140</strain>
    </source>
</reference>